<dbReference type="RefSeq" id="WP_380937751.1">
    <property type="nucleotide sequence ID" value="NZ_JBHUFC010000001.1"/>
</dbReference>
<comment type="subcellular location">
    <subcellularLocation>
        <location evidence="1">Cell membrane</location>
        <topology evidence="1">Multi-pass membrane protein</topology>
    </subcellularLocation>
    <subcellularLocation>
        <location evidence="6">Membrane</location>
        <topology evidence="6">Multi-pass membrane protein</topology>
    </subcellularLocation>
</comment>
<evidence type="ECO:0000313" key="10">
    <source>
        <dbReference type="Proteomes" id="UP001597283"/>
    </source>
</evidence>
<feature type="transmembrane region" description="Helical" evidence="7">
    <location>
        <begin position="158"/>
        <end position="181"/>
    </location>
</feature>
<evidence type="ECO:0000256" key="5">
    <source>
        <dbReference type="ARBA" id="ARBA00023136"/>
    </source>
</evidence>
<keyword evidence="5 7" id="KW-0472">Membrane</keyword>
<dbReference type="EMBL" id="JBHUFC010000001">
    <property type="protein sequence ID" value="MFD1786095.1"/>
    <property type="molecule type" value="Genomic_DNA"/>
</dbReference>
<comment type="similarity">
    <text evidence="6">Belongs to the exbB/tolQ family.</text>
</comment>
<feature type="domain" description="MotA/TolQ/ExbB proton channel" evidence="8">
    <location>
        <begin position="83"/>
        <end position="192"/>
    </location>
</feature>
<keyword evidence="2" id="KW-1003">Cell membrane</keyword>
<evidence type="ECO:0000256" key="6">
    <source>
        <dbReference type="RuleBase" id="RU004057"/>
    </source>
</evidence>
<evidence type="ECO:0000256" key="7">
    <source>
        <dbReference type="SAM" id="Phobius"/>
    </source>
</evidence>
<feature type="transmembrane region" description="Helical" evidence="7">
    <location>
        <begin position="6"/>
        <end position="29"/>
    </location>
</feature>
<dbReference type="PANTHER" id="PTHR30433">
    <property type="entry name" value="CHEMOTAXIS PROTEIN MOTA"/>
    <property type="match status" value="1"/>
</dbReference>
<evidence type="ECO:0000256" key="4">
    <source>
        <dbReference type="ARBA" id="ARBA00022989"/>
    </source>
</evidence>
<keyword evidence="6" id="KW-0653">Protein transport</keyword>
<reference evidence="10" key="1">
    <citation type="journal article" date="2019" name="Int. J. Syst. Evol. Microbiol.">
        <title>The Global Catalogue of Microorganisms (GCM) 10K type strain sequencing project: providing services to taxonomists for standard genome sequencing and annotation.</title>
        <authorList>
            <consortium name="The Broad Institute Genomics Platform"/>
            <consortium name="The Broad Institute Genome Sequencing Center for Infectious Disease"/>
            <person name="Wu L."/>
            <person name="Ma J."/>
        </authorList>
    </citation>
    <scope>NUCLEOTIDE SEQUENCE [LARGE SCALE GENOMIC DNA]</scope>
    <source>
        <strain evidence="10">Q85</strain>
    </source>
</reference>
<dbReference type="Pfam" id="PF01618">
    <property type="entry name" value="MotA_ExbB"/>
    <property type="match status" value="1"/>
</dbReference>
<proteinExistence type="inferred from homology"/>
<feature type="transmembrane region" description="Helical" evidence="7">
    <location>
        <begin position="122"/>
        <end position="146"/>
    </location>
</feature>
<accession>A0ABW4NBK0</accession>
<sequence length="221" mass="22999">MTFASTLAPFLDPVAIAIVGGGTVVATILRTPARDLVRGVVALKVVGRTPFGAGSLVMQVEALSRITSRHGVMQLDRSVIADPDVAAAMARIVDGADGDIVRTLVDELRIARFERQRAAAEMWAAAAEFAPAMGMVGTLIGLVRLFTSMTDPSAIGSAMAIAVLATLYGALIGNLVCLPVAARLKRLARAECVERGRLVEPLARLATREAPRAAATTVAAA</sequence>
<evidence type="ECO:0000313" key="9">
    <source>
        <dbReference type="EMBL" id="MFD1786095.1"/>
    </source>
</evidence>
<organism evidence="9 10">
    <name type="scientific">Sphingomonas floccifaciens</name>
    <dbReference type="NCBI Taxonomy" id="1844115"/>
    <lineage>
        <taxon>Bacteria</taxon>
        <taxon>Pseudomonadati</taxon>
        <taxon>Pseudomonadota</taxon>
        <taxon>Alphaproteobacteria</taxon>
        <taxon>Sphingomonadales</taxon>
        <taxon>Sphingomonadaceae</taxon>
        <taxon>Sphingomonas</taxon>
    </lineage>
</organism>
<dbReference type="InterPro" id="IPR047055">
    <property type="entry name" value="MotA-like"/>
</dbReference>
<evidence type="ECO:0000259" key="8">
    <source>
        <dbReference type="Pfam" id="PF01618"/>
    </source>
</evidence>
<gene>
    <name evidence="9" type="ORF">ACFSC3_00775</name>
</gene>
<keyword evidence="10" id="KW-1185">Reference proteome</keyword>
<keyword evidence="6" id="KW-0813">Transport</keyword>
<dbReference type="PANTHER" id="PTHR30433:SF2">
    <property type="entry name" value="MOTILITY PROTEIN A"/>
    <property type="match status" value="1"/>
</dbReference>
<name>A0ABW4NBK0_9SPHN</name>
<dbReference type="InterPro" id="IPR002898">
    <property type="entry name" value="MotA_ExbB_proton_chnl"/>
</dbReference>
<evidence type="ECO:0000256" key="3">
    <source>
        <dbReference type="ARBA" id="ARBA00022692"/>
    </source>
</evidence>
<evidence type="ECO:0000256" key="1">
    <source>
        <dbReference type="ARBA" id="ARBA00004651"/>
    </source>
</evidence>
<protein>
    <submittedName>
        <fullName evidence="9">Motility protein A</fullName>
    </submittedName>
</protein>
<keyword evidence="4 7" id="KW-1133">Transmembrane helix</keyword>
<keyword evidence="3 7" id="KW-0812">Transmembrane</keyword>
<comment type="caution">
    <text evidence="9">The sequence shown here is derived from an EMBL/GenBank/DDBJ whole genome shotgun (WGS) entry which is preliminary data.</text>
</comment>
<dbReference type="Proteomes" id="UP001597283">
    <property type="component" value="Unassembled WGS sequence"/>
</dbReference>
<evidence type="ECO:0000256" key="2">
    <source>
        <dbReference type="ARBA" id="ARBA00022475"/>
    </source>
</evidence>